<sequence>MQKFLVLIASVLVVLLGLEAVTEAVALPLSGIPDDENFTELDLIDDVNDYVKRMGDNDFAARRGKQISQIARNRALYQHRKNVLDFAGKRGAMDKRNLSQNDLSQGRSNYINQLLAYQKWSQLMGTAGRR</sequence>
<dbReference type="Proteomes" id="UP001152320">
    <property type="component" value="Chromosome 19"/>
</dbReference>
<accession>A0A9Q0YJC9</accession>
<feature type="signal peptide" evidence="1">
    <location>
        <begin position="1"/>
        <end position="24"/>
    </location>
</feature>
<dbReference type="EMBL" id="JAIZAY010000019">
    <property type="protein sequence ID" value="KAJ8023650.1"/>
    <property type="molecule type" value="Genomic_DNA"/>
</dbReference>
<dbReference type="AlphaFoldDB" id="A0A9Q0YJC9"/>
<evidence type="ECO:0000313" key="3">
    <source>
        <dbReference type="Proteomes" id="UP001152320"/>
    </source>
</evidence>
<gene>
    <name evidence="2" type="ORF">HOLleu_36145</name>
</gene>
<evidence type="ECO:0000256" key="1">
    <source>
        <dbReference type="SAM" id="SignalP"/>
    </source>
</evidence>
<feature type="chain" id="PRO_5040432816" evidence="1">
    <location>
        <begin position="25"/>
        <end position="130"/>
    </location>
</feature>
<comment type="caution">
    <text evidence="2">The sequence shown here is derived from an EMBL/GenBank/DDBJ whole genome shotgun (WGS) entry which is preliminary data.</text>
</comment>
<keyword evidence="1" id="KW-0732">Signal</keyword>
<protein>
    <submittedName>
        <fullName evidence="2">Uncharacterized protein</fullName>
    </submittedName>
</protein>
<reference evidence="2" key="1">
    <citation type="submission" date="2021-10" db="EMBL/GenBank/DDBJ databases">
        <title>Tropical sea cucumber genome reveals ecological adaptation and Cuvierian tubules defense mechanism.</title>
        <authorList>
            <person name="Chen T."/>
        </authorList>
    </citation>
    <scope>NUCLEOTIDE SEQUENCE</scope>
    <source>
        <strain evidence="2">Nanhai2018</strain>
        <tissue evidence="2">Muscle</tissue>
    </source>
</reference>
<evidence type="ECO:0000313" key="2">
    <source>
        <dbReference type="EMBL" id="KAJ8023650.1"/>
    </source>
</evidence>
<organism evidence="2 3">
    <name type="scientific">Holothuria leucospilota</name>
    <name type="common">Black long sea cucumber</name>
    <name type="synonym">Mertensiothuria leucospilota</name>
    <dbReference type="NCBI Taxonomy" id="206669"/>
    <lineage>
        <taxon>Eukaryota</taxon>
        <taxon>Metazoa</taxon>
        <taxon>Echinodermata</taxon>
        <taxon>Eleutherozoa</taxon>
        <taxon>Echinozoa</taxon>
        <taxon>Holothuroidea</taxon>
        <taxon>Aspidochirotacea</taxon>
        <taxon>Aspidochirotida</taxon>
        <taxon>Holothuriidae</taxon>
        <taxon>Holothuria</taxon>
    </lineage>
</organism>
<name>A0A9Q0YJC9_HOLLE</name>
<proteinExistence type="predicted"/>
<dbReference type="OrthoDB" id="10480377at2759"/>
<keyword evidence="3" id="KW-1185">Reference proteome</keyword>